<reference evidence="1" key="2">
    <citation type="submission" date="2015-07" db="EMBL/GenBank/DDBJ databases">
        <title>Plasmids, circular viruses and viroids from rat gut.</title>
        <authorList>
            <person name="Jorgensen T.J."/>
            <person name="Hansen M.A."/>
            <person name="Xu Z."/>
            <person name="Tabak M.A."/>
            <person name="Sorensen S.J."/>
            <person name="Hansen L.H."/>
        </authorList>
    </citation>
    <scope>NUCLEOTIDE SEQUENCE</scope>
    <source>
        <strain evidence="1">RGRH0064</strain>
    </source>
</reference>
<accession>A0A0H5PXA2</accession>
<protein>
    <submittedName>
        <fullName evidence="1">Uncharacterized protein</fullName>
    </submittedName>
</protein>
<organism evidence="1">
    <name type="scientific">uncultured prokaryote</name>
    <dbReference type="NCBI Taxonomy" id="198431"/>
    <lineage>
        <taxon>unclassified sequences</taxon>
        <taxon>environmental samples</taxon>
    </lineage>
</organism>
<dbReference type="AlphaFoldDB" id="A0A0H5PXA2"/>
<proteinExistence type="predicted"/>
<sequence length="263" mass="32086">MKGFLGNKSYCNSYNKIITGFKKKVKRIKKRFLKNVKIKAVGIDTIRAKSNYTNIKKLLNDKACKEIERSNHFIKCKWKGTGIFFKIYPDKTIEFYNIFQYYKSLNIENQEKLFKLILKMGIFEVDLAYDSKKDISTPLKHKSYFKDTIYYKHKNFKKIVKYDKKRKNKLKKPLFRIEFTMSLNLKKHKKNNNRRFKVSKKWDFKENKNTNGRENLDVFNNKSKKFKEHFCDFLYNFFDSGFKEYRGLKEYGYYYNLRFKKYV</sequence>
<name>A0A0H5PXA2_9ZZZZ</name>
<evidence type="ECO:0000313" key="1">
    <source>
        <dbReference type="EMBL" id="CRY93785.1"/>
    </source>
</evidence>
<reference evidence="1" key="1">
    <citation type="submission" date="2015-06" db="EMBL/GenBank/DDBJ databases">
        <authorList>
            <person name="Joergensen T."/>
        </authorList>
    </citation>
    <scope>NUCLEOTIDE SEQUENCE</scope>
    <source>
        <strain evidence="1">RGRH0064</strain>
    </source>
</reference>
<dbReference type="EMBL" id="LN852755">
    <property type="protein sequence ID" value="CRY93785.1"/>
    <property type="molecule type" value="Genomic_DNA"/>
</dbReference>